<dbReference type="AlphaFoldDB" id="A0A432YZF5"/>
<evidence type="ECO:0000313" key="1">
    <source>
        <dbReference type="EMBL" id="RUO69002.1"/>
    </source>
</evidence>
<dbReference type="EMBL" id="PIQE01000006">
    <property type="protein sequence ID" value="RUO69002.1"/>
    <property type="molecule type" value="Genomic_DNA"/>
</dbReference>
<reference evidence="2" key="1">
    <citation type="journal article" date="2018" name="Front. Microbiol.">
        <title>Genome-Based Analysis Reveals the Taxonomy and Diversity of the Family Idiomarinaceae.</title>
        <authorList>
            <person name="Liu Y."/>
            <person name="Lai Q."/>
            <person name="Shao Z."/>
        </authorList>
    </citation>
    <scope>NUCLEOTIDE SEQUENCE [LARGE SCALE GENOMIC DNA]</scope>
    <source>
        <strain evidence="2">c121</strain>
    </source>
</reference>
<dbReference type="Proteomes" id="UP000287022">
    <property type="component" value="Unassembled WGS sequence"/>
</dbReference>
<dbReference type="RefSeq" id="WP_026861063.1">
    <property type="nucleotide sequence ID" value="NZ_PIQE01000006.1"/>
</dbReference>
<dbReference type="STRING" id="1122124.GCA_000423165_02381"/>
<accession>A0A432YZF5</accession>
<evidence type="ECO:0000313" key="2">
    <source>
        <dbReference type="Proteomes" id="UP000287022"/>
    </source>
</evidence>
<sequence>MPHSFIPFAIHVPSGRTIEVSEAERGSNCECICPVCFGDLVAKQGDVNEWHFAQHQASHAQTCYYVFAESLYTMAMQLAERIERIYVPSTRMIPNRTLDVTSVTTGVSFDGYAVDLVVITEQTQVAVVFTHALRPFRKELLSAIPNTYPILEIELNRNYDALKASEPGRYVECLLHLISTSWVDKYWRRSPENSEYPHQPQFAYHCLGCGGCWQSHAHDNMCKRCKSPLLSMRNPL</sequence>
<keyword evidence="2" id="KW-1185">Reference proteome</keyword>
<name>A0A432YZF5_9GAMM</name>
<protein>
    <submittedName>
        <fullName evidence="1">Uncharacterized protein</fullName>
    </submittedName>
</protein>
<comment type="caution">
    <text evidence="1">The sequence shown here is derived from an EMBL/GenBank/DDBJ whole genome shotgun (WGS) entry which is preliminary data.</text>
</comment>
<proteinExistence type="predicted"/>
<organism evidence="1 2">
    <name type="scientific">Pseudidiomarina sediminum</name>
    <dbReference type="NCBI Taxonomy" id="431675"/>
    <lineage>
        <taxon>Bacteria</taxon>
        <taxon>Pseudomonadati</taxon>
        <taxon>Pseudomonadota</taxon>
        <taxon>Gammaproteobacteria</taxon>
        <taxon>Alteromonadales</taxon>
        <taxon>Idiomarinaceae</taxon>
        <taxon>Pseudidiomarina</taxon>
    </lineage>
</organism>
<gene>
    <name evidence="1" type="ORF">CWI80_12290</name>
</gene>